<dbReference type="Proteomes" id="UP000322873">
    <property type="component" value="Unassembled WGS sequence"/>
</dbReference>
<sequence>MVLSMSFTRSPRIHCPRRLFYPKSNPKSEAITSWPKSARLVWTLYLRKCVQSAKVKGAYSSEFFEVGRSLSNVLHVIMKNLPSFHRKFIIMAEMQCKCNSIFNDIQTPRPRILTPLFDKPIRPSHGGLFVKSNL</sequence>
<proteinExistence type="predicted"/>
<gene>
    <name evidence="1" type="ORF">EYC84_006601</name>
</gene>
<name>A0A5M9K7N7_MONFR</name>
<dbReference type="EMBL" id="VICG01000001">
    <property type="protein sequence ID" value="KAA8576489.1"/>
    <property type="molecule type" value="Genomic_DNA"/>
</dbReference>
<keyword evidence="2" id="KW-1185">Reference proteome</keyword>
<protein>
    <submittedName>
        <fullName evidence="1">Uncharacterized protein</fullName>
    </submittedName>
</protein>
<accession>A0A5M9K7N7</accession>
<evidence type="ECO:0000313" key="1">
    <source>
        <dbReference type="EMBL" id="KAA8576489.1"/>
    </source>
</evidence>
<reference evidence="1 2" key="1">
    <citation type="submission" date="2019-06" db="EMBL/GenBank/DDBJ databases">
        <title>Genome Sequence of the Brown Rot Fungal Pathogen Monilinia fructicola.</title>
        <authorList>
            <person name="De Miccolis Angelini R.M."/>
            <person name="Landi L."/>
            <person name="Abate D."/>
            <person name="Pollastro S."/>
            <person name="Romanazzi G."/>
            <person name="Faretra F."/>
        </authorList>
    </citation>
    <scope>NUCLEOTIDE SEQUENCE [LARGE SCALE GENOMIC DNA]</scope>
    <source>
        <strain evidence="1 2">Mfrc123</strain>
    </source>
</reference>
<organism evidence="1 2">
    <name type="scientific">Monilinia fructicola</name>
    <name type="common">Brown rot fungus</name>
    <name type="synonym">Ciboria fructicola</name>
    <dbReference type="NCBI Taxonomy" id="38448"/>
    <lineage>
        <taxon>Eukaryota</taxon>
        <taxon>Fungi</taxon>
        <taxon>Dikarya</taxon>
        <taxon>Ascomycota</taxon>
        <taxon>Pezizomycotina</taxon>
        <taxon>Leotiomycetes</taxon>
        <taxon>Helotiales</taxon>
        <taxon>Sclerotiniaceae</taxon>
        <taxon>Monilinia</taxon>
    </lineage>
</organism>
<evidence type="ECO:0000313" key="2">
    <source>
        <dbReference type="Proteomes" id="UP000322873"/>
    </source>
</evidence>
<comment type="caution">
    <text evidence="1">The sequence shown here is derived from an EMBL/GenBank/DDBJ whole genome shotgun (WGS) entry which is preliminary data.</text>
</comment>
<dbReference type="AlphaFoldDB" id="A0A5M9K7N7"/>